<accession>A0AA37T373</accession>
<evidence type="ECO:0000256" key="1">
    <source>
        <dbReference type="PROSITE-ProRule" id="PRU00339"/>
    </source>
</evidence>
<dbReference type="AlphaFoldDB" id="A0AA37T373"/>
<evidence type="ECO:0000313" key="3">
    <source>
        <dbReference type="Proteomes" id="UP001156601"/>
    </source>
</evidence>
<proteinExistence type="predicted"/>
<keyword evidence="1" id="KW-0802">TPR repeat</keyword>
<reference evidence="2" key="2">
    <citation type="submission" date="2023-01" db="EMBL/GenBank/DDBJ databases">
        <title>Draft genome sequence of Agaribacter marinus strain NBRC 110023.</title>
        <authorList>
            <person name="Sun Q."/>
            <person name="Mori K."/>
        </authorList>
    </citation>
    <scope>NUCLEOTIDE SEQUENCE</scope>
    <source>
        <strain evidence="2">NBRC 110023</strain>
    </source>
</reference>
<protein>
    <recommendedName>
        <fullName evidence="4">Tetratricopeptide repeat protein</fullName>
    </recommendedName>
</protein>
<dbReference type="InterPro" id="IPR011990">
    <property type="entry name" value="TPR-like_helical_dom_sf"/>
</dbReference>
<keyword evidence="3" id="KW-1185">Reference proteome</keyword>
<organism evidence="2 3">
    <name type="scientific">Agaribacter marinus</name>
    <dbReference type="NCBI Taxonomy" id="1431249"/>
    <lineage>
        <taxon>Bacteria</taxon>
        <taxon>Pseudomonadati</taxon>
        <taxon>Pseudomonadota</taxon>
        <taxon>Gammaproteobacteria</taxon>
        <taxon>Alteromonadales</taxon>
        <taxon>Alteromonadaceae</taxon>
        <taxon>Agaribacter</taxon>
    </lineage>
</organism>
<name>A0AA37T373_9ALTE</name>
<dbReference type="Gene3D" id="1.25.40.10">
    <property type="entry name" value="Tetratricopeptide repeat domain"/>
    <property type="match status" value="1"/>
</dbReference>
<feature type="repeat" description="TPR" evidence="1">
    <location>
        <begin position="48"/>
        <end position="81"/>
    </location>
</feature>
<reference evidence="2" key="1">
    <citation type="journal article" date="2014" name="Int. J. Syst. Evol. Microbiol.">
        <title>Complete genome sequence of Corynebacterium casei LMG S-19264T (=DSM 44701T), isolated from a smear-ripened cheese.</title>
        <authorList>
            <consortium name="US DOE Joint Genome Institute (JGI-PGF)"/>
            <person name="Walter F."/>
            <person name="Albersmeier A."/>
            <person name="Kalinowski J."/>
            <person name="Ruckert C."/>
        </authorList>
    </citation>
    <scope>NUCLEOTIDE SEQUENCE</scope>
    <source>
        <strain evidence="2">NBRC 110023</strain>
    </source>
</reference>
<comment type="caution">
    <text evidence="2">The sequence shown here is derived from an EMBL/GenBank/DDBJ whole genome shotgun (WGS) entry which is preliminary data.</text>
</comment>
<gene>
    <name evidence="2" type="ORF">GCM10007852_36840</name>
</gene>
<dbReference type="PROSITE" id="PS50005">
    <property type="entry name" value="TPR"/>
    <property type="match status" value="1"/>
</dbReference>
<sequence length="256" mass="28746">MVGASAVHAQTICDEEWESIADKFTQGTDIKAILSMWEKKKGTCGESSFYYLKLGWLLLENAKFTEAEAAFNKGLDVDKDNDVALKLALADLPFQQSTRAFADINWDLLNKAHVRMQTFIEEYPDLPDGYASLTGVMLIKKEFKSVIENGLKAKKLGGNPYAYRNLAIAYYEVAQDKNATVAASEAIELSESLQADAELMLTVALAYSNLKEFKYSLGMLRLLVQSNPESQSTPEFQRITSHIREQYLLHQEAESY</sequence>
<dbReference type="InterPro" id="IPR019734">
    <property type="entry name" value="TPR_rpt"/>
</dbReference>
<dbReference type="SMART" id="SM00028">
    <property type="entry name" value="TPR"/>
    <property type="match status" value="3"/>
</dbReference>
<dbReference type="EMBL" id="BSOT01000015">
    <property type="protein sequence ID" value="GLR72776.1"/>
    <property type="molecule type" value="Genomic_DNA"/>
</dbReference>
<evidence type="ECO:0008006" key="4">
    <source>
        <dbReference type="Google" id="ProtNLM"/>
    </source>
</evidence>
<dbReference type="Proteomes" id="UP001156601">
    <property type="component" value="Unassembled WGS sequence"/>
</dbReference>
<evidence type="ECO:0000313" key="2">
    <source>
        <dbReference type="EMBL" id="GLR72776.1"/>
    </source>
</evidence>
<dbReference type="SUPFAM" id="SSF48452">
    <property type="entry name" value="TPR-like"/>
    <property type="match status" value="1"/>
</dbReference>